<dbReference type="InterPro" id="IPR002401">
    <property type="entry name" value="Cyt_P450_E_grp-I"/>
</dbReference>
<name>A0A3B4ZGY5_9TELE</name>
<evidence type="ECO:0000313" key="11">
    <source>
        <dbReference type="Proteomes" id="UP000694891"/>
    </source>
</evidence>
<dbReference type="AlphaFoldDB" id="A0A3B4ZGY5"/>
<gene>
    <name evidence="12" type="primary">LOC103368841</name>
</gene>
<evidence type="ECO:0000256" key="1">
    <source>
        <dbReference type="ARBA" id="ARBA00001971"/>
    </source>
</evidence>
<organism evidence="10">
    <name type="scientific">Stegastes partitus</name>
    <name type="common">bicolor damselfish</name>
    <dbReference type="NCBI Taxonomy" id="144197"/>
    <lineage>
        <taxon>Eukaryota</taxon>
        <taxon>Metazoa</taxon>
        <taxon>Chordata</taxon>
        <taxon>Craniata</taxon>
        <taxon>Vertebrata</taxon>
        <taxon>Euteleostomi</taxon>
        <taxon>Actinopterygii</taxon>
        <taxon>Neopterygii</taxon>
        <taxon>Teleostei</taxon>
        <taxon>Neoteleostei</taxon>
        <taxon>Acanthomorphata</taxon>
        <taxon>Ovalentaria</taxon>
        <taxon>Pomacentridae</taxon>
        <taxon>Stegastes</taxon>
    </lineage>
</organism>
<dbReference type="InterPro" id="IPR017972">
    <property type="entry name" value="Cyt_P450_CS"/>
</dbReference>
<dbReference type="PROSITE" id="PS00086">
    <property type="entry name" value="CYTOCHROME_P450"/>
    <property type="match status" value="1"/>
</dbReference>
<dbReference type="GeneID" id="103368841"/>
<dbReference type="GO" id="GO:0016705">
    <property type="term" value="F:oxidoreductase activity, acting on paired donors, with incorporation or reduction of molecular oxygen"/>
    <property type="evidence" value="ECO:0007669"/>
    <property type="project" value="InterPro"/>
</dbReference>
<dbReference type="PANTHER" id="PTHR24279">
    <property type="entry name" value="CYTOCHROME P450"/>
    <property type="match status" value="1"/>
</dbReference>
<keyword evidence="5 9" id="KW-0560">Oxidoreductase</keyword>
<keyword evidence="3 8" id="KW-0349">Heme</keyword>
<dbReference type="Gene3D" id="1.10.630.10">
    <property type="entry name" value="Cytochrome P450"/>
    <property type="match status" value="1"/>
</dbReference>
<evidence type="ECO:0000313" key="10">
    <source>
        <dbReference type="Ensembl" id="ENSSPAP00000000867.1"/>
    </source>
</evidence>
<dbReference type="GO" id="GO:0005743">
    <property type="term" value="C:mitochondrial inner membrane"/>
    <property type="evidence" value="ECO:0007669"/>
    <property type="project" value="TreeGrafter"/>
</dbReference>
<dbReference type="GO" id="GO:0008203">
    <property type="term" value="P:cholesterol metabolic process"/>
    <property type="evidence" value="ECO:0007669"/>
    <property type="project" value="TreeGrafter"/>
</dbReference>
<dbReference type="GO" id="GO:0071375">
    <property type="term" value="P:cellular response to peptide hormone stimulus"/>
    <property type="evidence" value="ECO:0007669"/>
    <property type="project" value="TreeGrafter"/>
</dbReference>
<feature type="binding site" description="axial binding residue" evidence="8">
    <location>
        <position position="462"/>
    </location>
    <ligand>
        <name>heme</name>
        <dbReference type="ChEBI" id="CHEBI:30413"/>
    </ligand>
    <ligandPart>
        <name>Fe</name>
        <dbReference type="ChEBI" id="CHEBI:18248"/>
    </ligandPart>
</feature>
<dbReference type="GO" id="GO:0005506">
    <property type="term" value="F:iron ion binding"/>
    <property type="evidence" value="ECO:0007669"/>
    <property type="project" value="InterPro"/>
</dbReference>
<reference evidence="10" key="1">
    <citation type="submission" date="2023-09" db="UniProtKB">
        <authorList>
            <consortium name="Ensembl"/>
        </authorList>
    </citation>
    <scope>IDENTIFICATION</scope>
</reference>
<dbReference type="InterPro" id="IPR050479">
    <property type="entry name" value="CYP11_CYP27_families"/>
</dbReference>
<dbReference type="InterPro" id="IPR036396">
    <property type="entry name" value="Cyt_P450_sf"/>
</dbReference>
<keyword evidence="7 9" id="KW-0503">Monooxygenase</keyword>
<dbReference type="RefSeq" id="XP_008295571.1">
    <property type="nucleotide sequence ID" value="XM_008297349.1"/>
</dbReference>
<dbReference type="PANTHER" id="PTHR24279:SF123">
    <property type="entry name" value="CYTOCHROME P450 FAMILY 27 SUBFAMILY A MEMBER 1"/>
    <property type="match status" value="1"/>
</dbReference>
<keyword evidence="11" id="KW-1185">Reference proteome</keyword>
<protein>
    <submittedName>
        <fullName evidence="10 12">Sterol 26-hydroxylase, mitochondrial-like</fullName>
    </submittedName>
</protein>
<dbReference type="InterPro" id="IPR001128">
    <property type="entry name" value="Cyt_P450"/>
</dbReference>
<dbReference type="GO" id="GO:0020037">
    <property type="term" value="F:heme binding"/>
    <property type="evidence" value="ECO:0007669"/>
    <property type="project" value="InterPro"/>
</dbReference>
<dbReference type="GO" id="GO:0006700">
    <property type="term" value="P:C21-steroid hormone biosynthetic process"/>
    <property type="evidence" value="ECO:0007669"/>
    <property type="project" value="TreeGrafter"/>
</dbReference>
<dbReference type="GO" id="GO:0042359">
    <property type="term" value="P:vitamin D metabolic process"/>
    <property type="evidence" value="ECO:0007669"/>
    <property type="project" value="UniProtKB-ARBA"/>
</dbReference>
<evidence type="ECO:0000256" key="2">
    <source>
        <dbReference type="ARBA" id="ARBA00010617"/>
    </source>
</evidence>
<dbReference type="Proteomes" id="UP000694891">
    <property type="component" value="Unplaced"/>
</dbReference>
<dbReference type="SUPFAM" id="SSF48264">
    <property type="entry name" value="Cytochrome P450"/>
    <property type="match status" value="1"/>
</dbReference>
<dbReference type="GeneTree" id="ENSGT00950000182905"/>
<dbReference type="GO" id="GO:0006704">
    <property type="term" value="P:glucocorticoid biosynthetic process"/>
    <property type="evidence" value="ECO:0007669"/>
    <property type="project" value="TreeGrafter"/>
</dbReference>
<dbReference type="PRINTS" id="PR00385">
    <property type="entry name" value="P450"/>
</dbReference>
<dbReference type="GO" id="GO:0034650">
    <property type="term" value="P:cortisol metabolic process"/>
    <property type="evidence" value="ECO:0007669"/>
    <property type="project" value="TreeGrafter"/>
</dbReference>
<evidence type="ECO:0000313" key="12">
    <source>
        <dbReference type="RefSeq" id="XP_008295571.1"/>
    </source>
</evidence>
<keyword evidence="4 8" id="KW-0479">Metal-binding</keyword>
<dbReference type="Ensembl" id="ENSSPAT00000000879.1">
    <property type="protein sequence ID" value="ENSSPAP00000000867.1"/>
    <property type="gene ID" value="ENSSPAG00000000643.1"/>
</dbReference>
<accession>A0A3B4ZGY5</accession>
<evidence type="ECO:0000256" key="4">
    <source>
        <dbReference type="ARBA" id="ARBA00022723"/>
    </source>
</evidence>
<sequence length="521" mass="59940">MAALLSCRVVRMNGSWWLHRSVAVAPVCSRGVRRSSSSPATLSAVQDKPQTMKDLPQVSLLELLYRLIFQGFHNRMHELQIYEKQLYGPIYRNGMKSVAVNTPKLLEEILRHEEKFPCRGDMSLWKEYRDMRGFGYGPFTEEGEEWYNLRVALNKRMLHPKDSAQYGGVINDVVVDFTKKIRYLRQCSPTGESVTDMANELYLFSLEGIASILFETRLGSLEKEIPAGTQEFINSIAQMFSNSMAVMVVPKWGRNLLPHWRRYIAGWEGIFSFAKELIDKKMEAIQQRIDNNQDVEGEYLTYLLSKTQMSTKDVYGSIAELLLAGVDTTSNTLTWALYQLSKNPVIQDRLYEEVSTLVPADRNPTAAEVTGMPYLKAVIKETLRMYPVVSMNARIITEKSVMIGGYHFPKKTPFFFCHYAISHDEDTFPDSFMFKPERWLRDGRVRPNPFGSIPFGFGVRGCVGRRIAELEMYLLLFQLIRQFEIKPDPTIGELKSINRTVLIPDNQLNLHFVDRHCKNTF</sequence>
<reference evidence="12" key="2">
    <citation type="submission" date="2025-04" db="UniProtKB">
        <authorList>
            <consortium name="RefSeq"/>
        </authorList>
    </citation>
    <scope>IDENTIFICATION</scope>
</reference>
<proteinExistence type="inferred from homology"/>
<comment type="cofactor">
    <cofactor evidence="1 8">
        <name>heme</name>
        <dbReference type="ChEBI" id="CHEBI:30413"/>
    </cofactor>
</comment>
<dbReference type="Pfam" id="PF00067">
    <property type="entry name" value="p450"/>
    <property type="match status" value="1"/>
</dbReference>
<dbReference type="OrthoDB" id="3945418at2759"/>
<evidence type="ECO:0000256" key="5">
    <source>
        <dbReference type="ARBA" id="ARBA00023002"/>
    </source>
</evidence>
<evidence type="ECO:0000256" key="3">
    <source>
        <dbReference type="ARBA" id="ARBA00022617"/>
    </source>
</evidence>
<evidence type="ECO:0000256" key="9">
    <source>
        <dbReference type="RuleBase" id="RU000461"/>
    </source>
</evidence>
<evidence type="ECO:0000256" key="8">
    <source>
        <dbReference type="PIRSR" id="PIRSR602401-1"/>
    </source>
</evidence>
<evidence type="ECO:0000256" key="6">
    <source>
        <dbReference type="ARBA" id="ARBA00023004"/>
    </source>
</evidence>
<dbReference type="GO" id="GO:0004497">
    <property type="term" value="F:monooxygenase activity"/>
    <property type="evidence" value="ECO:0007669"/>
    <property type="project" value="UniProtKB-KW"/>
</dbReference>
<keyword evidence="6 8" id="KW-0408">Iron</keyword>
<dbReference type="FunFam" id="1.10.630.10:FF:000006">
    <property type="entry name" value="Cytochrome P450 302a1, mitochondrial"/>
    <property type="match status" value="1"/>
</dbReference>
<dbReference type="PRINTS" id="PR00463">
    <property type="entry name" value="EP450I"/>
</dbReference>
<dbReference type="STRING" id="144197.ENSSPAP00000000867"/>
<evidence type="ECO:0000256" key="7">
    <source>
        <dbReference type="ARBA" id="ARBA00023033"/>
    </source>
</evidence>
<comment type="similarity">
    <text evidence="2 9">Belongs to the cytochrome P450 family.</text>
</comment>